<evidence type="ECO:0000313" key="2">
    <source>
        <dbReference type="EMBL" id="MBB6558718.1"/>
    </source>
</evidence>
<dbReference type="Gene3D" id="1.20.1600.10">
    <property type="entry name" value="Outer membrane efflux proteins (OEP)"/>
    <property type="match status" value="1"/>
</dbReference>
<dbReference type="RefSeq" id="WP_184856149.1">
    <property type="nucleotide sequence ID" value="NZ_JACHLK010000002.1"/>
</dbReference>
<sequence length="438" mass="48108">MSNVFTGAPGGRMAASSRVPHRTLVFHLSRLRLGALAALLAGAGTVSPPVHALGFTEALELAEHQSPRIAAQRLQIDAAGSIQKAAGTLPDPKLSVGIENFPITGMDRGSLTRESMTMQRLALMQEVPNRAKRDAQIAGAQAKVERERANLAVQRVQIRQELSQAWILAQAIEQRDQVLTALLAENQRLQDSLPSRIAGGTAQAGDLLAARQEALALSDRRDDLRRDRAKARAMLRRWVGSRSDEALQGTPGPLSRPVEELRAQVQRHAELAQYPAMQAMAAAESLEAQAQTRGDWSWEVAYSRRARQWGDMVSFQVTFDLPWQQERRQGPQIKAKLLELQRLEAEQEDVTRRRLQELDDSAAELAALQSQIERLQSAGIGLAQGRAQLALANYQAAKGDLSAVLGSRAQVLEVQWRLIDLQAQRDAVTARLNSLIAD</sequence>
<accession>A0A7X0U889</accession>
<dbReference type="Proteomes" id="UP000575083">
    <property type="component" value="Unassembled WGS sequence"/>
</dbReference>
<name>A0A7X0U889_9BURK</name>
<dbReference type="InterPro" id="IPR010131">
    <property type="entry name" value="MdtP/NodT-like"/>
</dbReference>
<protein>
    <submittedName>
        <fullName evidence="2">Outer membrane protein TolC</fullName>
    </submittedName>
</protein>
<reference evidence="2 3" key="1">
    <citation type="submission" date="2020-08" db="EMBL/GenBank/DDBJ databases">
        <title>Functional genomics of gut bacteria from endangered species of beetles.</title>
        <authorList>
            <person name="Carlos-Shanley C."/>
        </authorList>
    </citation>
    <scope>NUCLEOTIDE SEQUENCE [LARGE SCALE GENOMIC DNA]</scope>
    <source>
        <strain evidence="2 3">S00198</strain>
    </source>
</reference>
<dbReference type="EMBL" id="JACHLK010000002">
    <property type="protein sequence ID" value="MBB6558718.1"/>
    <property type="molecule type" value="Genomic_DNA"/>
</dbReference>
<dbReference type="AlphaFoldDB" id="A0A7X0U889"/>
<evidence type="ECO:0000313" key="3">
    <source>
        <dbReference type="Proteomes" id="UP000575083"/>
    </source>
</evidence>
<comment type="caution">
    <text evidence="2">The sequence shown here is derived from an EMBL/GenBank/DDBJ whole genome shotgun (WGS) entry which is preliminary data.</text>
</comment>
<dbReference type="GO" id="GO:0015562">
    <property type="term" value="F:efflux transmembrane transporter activity"/>
    <property type="evidence" value="ECO:0007669"/>
    <property type="project" value="InterPro"/>
</dbReference>
<keyword evidence="1" id="KW-0175">Coiled coil</keyword>
<dbReference type="PANTHER" id="PTHR30203:SF24">
    <property type="entry name" value="BLR4935 PROTEIN"/>
    <property type="match status" value="1"/>
</dbReference>
<keyword evidence="3" id="KW-1185">Reference proteome</keyword>
<evidence type="ECO:0000256" key="1">
    <source>
        <dbReference type="SAM" id="Coils"/>
    </source>
</evidence>
<dbReference type="SUPFAM" id="SSF56954">
    <property type="entry name" value="Outer membrane efflux proteins (OEP)"/>
    <property type="match status" value="1"/>
</dbReference>
<feature type="coiled-coil region" evidence="1">
    <location>
        <begin position="333"/>
        <end position="378"/>
    </location>
</feature>
<proteinExistence type="predicted"/>
<organism evidence="2 3">
    <name type="scientific">Acidovorax soli</name>
    <dbReference type="NCBI Taxonomy" id="592050"/>
    <lineage>
        <taxon>Bacteria</taxon>
        <taxon>Pseudomonadati</taxon>
        <taxon>Pseudomonadota</taxon>
        <taxon>Betaproteobacteria</taxon>
        <taxon>Burkholderiales</taxon>
        <taxon>Comamonadaceae</taxon>
        <taxon>Acidovorax</taxon>
    </lineage>
</organism>
<dbReference type="PANTHER" id="PTHR30203">
    <property type="entry name" value="OUTER MEMBRANE CATION EFFLUX PROTEIN"/>
    <property type="match status" value="1"/>
</dbReference>
<gene>
    <name evidence="2" type="ORF">HNP48_001382</name>
</gene>